<dbReference type="InterPro" id="IPR038766">
    <property type="entry name" value="Membrane_comp_ABC_pdt"/>
</dbReference>
<feature type="domain" description="ABC3 transporter permease C-terminal" evidence="7">
    <location>
        <begin position="300"/>
        <end position="415"/>
    </location>
</feature>
<evidence type="ECO:0000256" key="3">
    <source>
        <dbReference type="ARBA" id="ARBA00022692"/>
    </source>
</evidence>
<evidence type="ECO:0000256" key="1">
    <source>
        <dbReference type="ARBA" id="ARBA00004651"/>
    </source>
</evidence>
<evidence type="ECO:0000259" key="7">
    <source>
        <dbReference type="Pfam" id="PF02687"/>
    </source>
</evidence>
<name>A0A6A8M7B7_9FIRM</name>
<feature type="transmembrane region" description="Helical" evidence="6">
    <location>
        <begin position="503"/>
        <end position="522"/>
    </location>
</feature>
<keyword evidence="5 6" id="KW-0472">Membrane</keyword>
<evidence type="ECO:0000256" key="5">
    <source>
        <dbReference type="ARBA" id="ARBA00023136"/>
    </source>
</evidence>
<dbReference type="PANTHER" id="PTHR30287:SF1">
    <property type="entry name" value="INNER MEMBRANE PROTEIN"/>
    <property type="match status" value="1"/>
</dbReference>
<dbReference type="PANTHER" id="PTHR30287">
    <property type="entry name" value="MEMBRANE COMPONENT OF PREDICTED ABC SUPERFAMILY METABOLITE UPTAKE TRANSPORTER"/>
    <property type="match status" value="1"/>
</dbReference>
<dbReference type="InterPro" id="IPR003838">
    <property type="entry name" value="ABC3_permease_C"/>
</dbReference>
<keyword evidence="4 6" id="KW-1133">Transmembrane helix</keyword>
<gene>
    <name evidence="8" type="ORF">FYJ66_06545</name>
</gene>
<evidence type="ECO:0000313" key="8">
    <source>
        <dbReference type="EMBL" id="MST69245.1"/>
    </source>
</evidence>
<evidence type="ECO:0000256" key="6">
    <source>
        <dbReference type="SAM" id="Phobius"/>
    </source>
</evidence>
<feature type="transmembrane region" description="Helical" evidence="6">
    <location>
        <begin position="555"/>
        <end position="574"/>
    </location>
</feature>
<sequence>MCLSIFKHILSGRRQMSPLNKDMFRMIGRNGSRFLAMICIIAVGICFVTGVGGITPKLAGSVSRYYQSRAIADIDIKAKNPGGFSEEELKTIRNWKDVSSAEAMTQIDDPSGRTRVYIYPFHGKINKLKVVKGRLPQSADEVVVEQPGKKIKKRKTGDVIMVPLPGPAGPDGRENTQYKKVKVVGIVSSPLFLSLEGDVNIRNGKYLDTAVYFSDEHSPLSTPEGDFAPKTDVMVKLSPTDEYFTDSYIDRAEAIGRKLTHKLEKVFPEKDYEYLTLDQNPGYRAVKEICNKIDVIAQAFPAFFILVVGLVTLTNMSRMAEEERKNIGCLTSLGYSGKRITGEYLAFALGGTVAGEALGLVSGVFILPDVIYNAFKMLIFLPAETPELYPGLGIISSALMILAVFVVTSIVLYKTVSEVPARLFQPKSAKPGKKILLERTGLLWRSLSFKYKSAWRNIFRFKGRFWMIVLSVTGSTMLVVAGLGLRDAAMAENLPEMKTMKAISVAVIIFALLLSILVLYNITAMNIGERRREIATLEVLGYQMEEVYGFIYREIMIMATIGIILGIPAGMAFLNKIFVMMDFSGLSDVKTASYLLAFGISEAFASVVMVLTRGQIRKVDMNDSLKSGE</sequence>
<feature type="transmembrane region" description="Helical" evidence="6">
    <location>
        <begin position="594"/>
        <end position="612"/>
    </location>
</feature>
<reference evidence="8" key="1">
    <citation type="submission" date="2019-09" db="EMBL/GenBank/DDBJ databases">
        <title>In-depth cultivation of the pig gut microbiome towards novel bacterial diversity and tailored functional studies.</title>
        <authorList>
            <person name="Wylensek D."/>
            <person name="Hitch T.C.A."/>
            <person name="Clavel T."/>
        </authorList>
    </citation>
    <scope>NUCLEOTIDE SEQUENCE</scope>
    <source>
        <strain evidence="8">RF-744-FAT-WT-3</strain>
    </source>
</reference>
<proteinExistence type="predicted"/>
<dbReference type="Pfam" id="PF02687">
    <property type="entry name" value="FtsX"/>
    <property type="match status" value="2"/>
</dbReference>
<dbReference type="AlphaFoldDB" id="A0A6A8M7B7"/>
<keyword evidence="3 6" id="KW-0812">Transmembrane</keyword>
<feature type="transmembrane region" description="Helical" evidence="6">
    <location>
        <begin position="465"/>
        <end position="483"/>
    </location>
</feature>
<comment type="caution">
    <text evidence="8">The sequence shown here is derived from an EMBL/GenBank/DDBJ whole genome shotgun (WGS) entry which is preliminary data.</text>
</comment>
<dbReference type="GO" id="GO:0005886">
    <property type="term" value="C:plasma membrane"/>
    <property type="evidence" value="ECO:0007669"/>
    <property type="project" value="UniProtKB-SubCell"/>
</dbReference>
<evidence type="ECO:0000256" key="4">
    <source>
        <dbReference type="ARBA" id="ARBA00022989"/>
    </source>
</evidence>
<feature type="transmembrane region" description="Helical" evidence="6">
    <location>
        <begin position="295"/>
        <end position="316"/>
    </location>
</feature>
<feature type="transmembrane region" description="Helical" evidence="6">
    <location>
        <begin position="344"/>
        <end position="368"/>
    </location>
</feature>
<protein>
    <submittedName>
        <fullName evidence="8">FtsX-like permease family protein</fullName>
    </submittedName>
</protein>
<feature type="transmembrane region" description="Helical" evidence="6">
    <location>
        <begin position="388"/>
        <end position="413"/>
    </location>
</feature>
<feature type="transmembrane region" description="Helical" evidence="6">
    <location>
        <begin position="34"/>
        <end position="54"/>
    </location>
</feature>
<dbReference type="EMBL" id="VUNB01000005">
    <property type="protein sequence ID" value="MST69245.1"/>
    <property type="molecule type" value="Genomic_DNA"/>
</dbReference>
<comment type="subcellular location">
    <subcellularLocation>
        <location evidence="1">Cell membrane</location>
        <topology evidence="1">Multi-pass membrane protein</topology>
    </subcellularLocation>
</comment>
<evidence type="ECO:0000256" key="2">
    <source>
        <dbReference type="ARBA" id="ARBA00022475"/>
    </source>
</evidence>
<accession>A0A6A8M7B7</accession>
<keyword evidence="2" id="KW-1003">Cell membrane</keyword>
<feature type="domain" description="ABC3 transporter permease C-terminal" evidence="7">
    <location>
        <begin position="506"/>
        <end position="619"/>
    </location>
</feature>
<organism evidence="8">
    <name type="scientific">Baileyella intestinalis</name>
    <dbReference type="NCBI Taxonomy" id="2606709"/>
    <lineage>
        <taxon>Bacteria</taxon>
        <taxon>Bacillati</taxon>
        <taxon>Bacillota</taxon>
        <taxon>Clostridia</taxon>
        <taxon>Peptostreptococcales</taxon>
        <taxon>Anaerovoracaceae</taxon>
        <taxon>Baileyella</taxon>
    </lineage>
</organism>